<dbReference type="Pfam" id="PF00700">
    <property type="entry name" value="Flagellin_C"/>
    <property type="match status" value="1"/>
</dbReference>
<comment type="similarity">
    <text evidence="2">Belongs to the bacterial flagellin family.</text>
</comment>
<dbReference type="Proteomes" id="UP001324287">
    <property type="component" value="Chromosome"/>
</dbReference>
<proteinExistence type="inferred from homology"/>
<dbReference type="InterPro" id="IPR001492">
    <property type="entry name" value="Flagellin"/>
</dbReference>
<feature type="region of interest" description="Disordered" evidence="4">
    <location>
        <begin position="1"/>
        <end position="26"/>
    </location>
</feature>
<evidence type="ECO:0000256" key="3">
    <source>
        <dbReference type="ARBA" id="ARBA00023143"/>
    </source>
</evidence>
<protein>
    <submittedName>
        <fullName evidence="6">Flagellin</fullName>
    </submittedName>
</protein>
<keyword evidence="6" id="KW-0969">Cilium</keyword>
<keyword evidence="7" id="KW-1185">Reference proteome</keyword>
<feature type="domain" description="Flagellin C-terminal" evidence="5">
    <location>
        <begin position="260"/>
        <end position="345"/>
    </location>
</feature>
<comment type="subcellular location">
    <subcellularLocation>
        <location evidence="1">Bacterial flagellum</location>
    </subcellularLocation>
</comment>
<dbReference type="Gene3D" id="6.10.10.10">
    <property type="entry name" value="Flagellar export chaperone, C-terminal domain"/>
    <property type="match status" value="1"/>
</dbReference>
<evidence type="ECO:0000256" key="1">
    <source>
        <dbReference type="ARBA" id="ARBA00004365"/>
    </source>
</evidence>
<dbReference type="SUPFAM" id="SSF64518">
    <property type="entry name" value="Phase 1 flagellin"/>
    <property type="match status" value="1"/>
</dbReference>
<name>A0ABZ1B3F2_9ACTN</name>
<evidence type="ECO:0000256" key="2">
    <source>
        <dbReference type="ARBA" id="ARBA00005709"/>
    </source>
</evidence>
<gene>
    <name evidence="6" type="ORF">U6N30_06710</name>
</gene>
<evidence type="ECO:0000313" key="6">
    <source>
        <dbReference type="EMBL" id="WRL65334.1"/>
    </source>
</evidence>
<evidence type="ECO:0000256" key="4">
    <source>
        <dbReference type="SAM" id="MobiDB-lite"/>
    </source>
</evidence>
<keyword evidence="3" id="KW-0975">Bacterial flagellum</keyword>
<dbReference type="PANTHER" id="PTHR42792">
    <property type="entry name" value="FLAGELLIN"/>
    <property type="match status" value="1"/>
</dbReference>
<reference evidence="6 7" key="1">
    <citation type="submission" date="2023-12" db="EMBL/GenBank/DDBJ databases">
        <title>Blastococcus brunescens sp. nov., an actonobacterium isolated from sandstone collected in sahara desert.</title>
        <authorList>
            <person name="Gtari M."/>
            <person name="Ghodhbane F."/>
        </authorList>
    </citation>
    <scope>NUCLEOTIDE SEQUENCE [LARGE SCALE GENOMIC DNA]</scope>
    <source>
        <strain evidence="6 7">BMG 8361</strain>
    </source>
</reference>
<dbReference type="InterPro" id="IPR046358">
    <property type="entry name" value="Flagellin_C"/>
</dbReference>
<dbReference type="RefSeq" id="WP_324276658.1">
    <property type="nucleotide sequence ID" value="NZ_CP141261.1"/>
</dbReference>
<accession>A0ABZ1B3F2</accession>
<dbReference type="InterPro" id="IPR042187">
    <property type="entry name" value="Flagellin_C_sub2"/>
</dbReference>
<evidence type="ECO:0000259" key="5">
    <source>
        <dbReference type="Pfam" id="PF00700"/>
    </source>
</evidence>
<sequence length="347" mass="35962">MNIAATTDPASVGPHQAQGRTERPRTGQVVFVGVTSAGSVGALTGTITYDGQELDLSSVVHTDTNADGVIDTGEQVARLNAAAAAQGFTHRPDPFVDDGDDLIFRGAEPAADATAAELTARSPQYSELSDDVLAVAASTSVPPQGGMLTFPGTSAADLPFLRGSITVNGNTLELGAVDYGDSAVISGSEALSRLNAAAQAAGITTDDHAFVESRLLTLSEDEYADHGRTLRFLGPTPPEGATSAELTSLSPVFTPGQDTITMIDAAIRTVSTQRAGLGALQNRLEHTIANLDVAHENTVASLSRIRDADMAQELVSLTRDQVLRDAGAAMAAQANQSTRNVLRLLQA</sequence>
<evidence type="ECO:0000313" key="7">
    <source>
        <dbReference type="Proteomes" id="UP001324287"/>
    </source>
</evidence>
<keyword evidence="6" id="KW-0966">Cell projection</keyword>
<dbReference type="PANTHER" id="PTHR42792:SF2">
    <property type="entry name" value="FLAGELLIN"/>
    <property type="match status" value="1"/>
</dbReference>
<dbReference type="EMBL" id="CP141261">
    <property type="protein sequence ID" value="WRL65334.1"/>
    <property type="molecule type" value="Genomic_DNA"/>
</dbReference>
<organism evidence="6 7">
    <name type="scientific">Blastococcus brunescens</name>
    <dbReference type="NCBI Taxonomy" id="1564165"/>
    <lineage>
        <taxon>Bacteria</taxon>
        <taxon>Bacillati</taxon>
        <taxon>Actinomycetota</taxon>
        <taxon>Actinomycetes</taxon>
        <taxon>Geodermatophilales</taxon>
        <taxon>Geodermatophilaceae</taxon>
        <taxon>Blastococcus</taxon>
    </lineage>
</organism>
<dbReference type="Gene3D" id="1.20.1330.10">
    <property type="entry name" value="f41 fragment of flagellin, N-terminal domain"/>
    <property type="match status" value="1"/>
</dbReference>
<keyword evidence="6" id="KW-0282">Flagellum</keyword>